<feature type="domain" description="Glycosyltransferase 2-like" evidence="1">
    <location>
        <begin position="7"/>
        <end position="160"/>
    </location>
</feature>
<evidence type="ECO:0000313" key="3">
    <source>
        <dbReference type="Proteomes" id="UP000427769"/>
    </source>
</evidence>
<reference evidence="2 3" key="1">
    <citation type="submission" date="2019-11" db="EMBL/GenBank/DDBJ databases">
        <title>Comparative genomics of hydrocarbon-degrading Desulfosarcina strains.</title>
        <authorList>
            <person name="Watanabe M."/>
            <person name="Kojima H."/>
            <person name="Fukui M."/>
        </authorList>
    </citation>
    <scope>NUCLEOTIDE SEQUENCE [LARGE SCALE GENOMIC DNA]</scope>
    <source>
        <strain evidence="2 3">PP31</strain>
    </source>
</reference>
<dbReference type="KEGG" id="dwd:DSCW_50740"/>
<evidence type="ECO:0000313" key="2">
    <source>
        <dbReference type="EMBL" id="BBO77657.1"/>
    </source>
</evidence>
<dbReference type="RefSeq" id="WP_155306385.1">
    <property type="nucleotide sequence ID" value="NZ_AP021875.1"/>
</dbReference>
<dbReference type="InterPro" id="IPR029044">
    <property type="entry name" value="Nucleotide-diphossugar_trans"/>
</dbReference>
<keyword evidence="3" id="KW-1185">Reference proteome</keyword>
<dbReference type="PANTHER" id="PTHR22916:SF3">
    <property type="entry name" value="UDP-GLCNAC:BETAGAL BETA-1,3-N-ACETYLGLUCOSAMINYLTRANSFERASE-LIKE PROTEIN 1"/>
    <property type="match status" value="1"/>
</dbReference>
<protein>
    <recommendedName>
        <fullName evidence="1">Glycosyltransferase 2-like domain-containing protein</fullName>
    </recommendedName>
</protein>
<dbReference type="Gene3D" id="3.90.550.10">
    <property type="entry name" value="Spore Coat Polysaccharide Biosynthesis Protein SpsA, Chain A"/>
    <property type="match status" value="1"/>
</dbReference>
<dbReference type="OrthoDB" id="433681at2"/>
<name>A0A5K7ZNA5_9BACT</name>
<organism evidence="2 3">
    <name type="scientific">Desulfosarcina widdelii</name>
    <dbReference type="NCBI Taxonomy" id="947919"/>
    <lineage>
        <taxon>Bacteria</taxon>
        <taxon>Pseudomonadati</taxon>
        <taxon>Thermodesulfobacteriota</taxon>
        <taxon>Desulfobacteria</taxon>
        <taxon>Desulfobacterales</taxon>
        <taxon>Desulfosarcinaceae</taxon>
        <taxon>Desulfosarcina</taxon>
    </lineage>
</organism>
<sequence>MDTVKISVVMSVYNTEKYLSDAIDSILGQTFSDFEFIIVNDGSTDRSRKILESYTDPRILIIDQGNTGLARALNNGIEKSKTNLIARMDADDISLPNRLQRQYEFMVDNPDVIAVGSNAINIDYSGNYVFTTAKKIYNNEIKKNLPNTPFIHPSVMFKKDAFLKAGKYCNKMVKAQDTVLFNRMAKFGNFHNIEEPLIQYRIVPSANSLRKKLDSKFFEIIKNAIYKNTISDEDEDFLRSILSNRNQDMELSTYHIFLAKKYLWNNFQPEMARLHLRHSLRIKTQLIVLPLLILSIFPQQLVVQIYNSIKLYKIPFRLIARY</sequence>
<dbReference type="SUPFAM" id="SSF53448">
    <property type="entry name" value="Nucleotide-diphospho-sugar transferases"/>
    <property type="match status" value="1"/>
</dbReference>
<dbReference type="PANTHER" id="PTHR22916">
    <property type="entry name" value="GLYCOSYLTRANSFERASE"/>
    <property type="match status" value="1"/>
</dbReference>
<dbReference type="InterPro" id="IPR001173">
    <property type="entry name" value="Glyco_trans_2-like"/>
</dbReference>
<dbReference type="AlphaFoldDB" id="A0A5K7ZNA5"/>
<evidence type="ECO:0000259" key="1">
    <source>
        <dbReference type="Pfam" id="PF00535"/>
    </source>
</evidence>
<dbReference type="GO" id="GO:0016758">
    <property type="term" value="F:hexosyltransferase activity"/>
    <property type="evidence" value="ECO:0007669"/>
    <property type="project" value="UniProtKB-ARBA"/>
</dbReference>
<dbReference type="Proteomes" id="UP000427769">
    <property type="component" value="Chromosome"/>
</dbReference>
<dbReference type="EMBL" id="AP021875">
    <property type="protein sequence ID" value="BBO77657.1"/>
    <property type="molecule type" value="Genomic_DNA"/>
</dbReference>
<accession>A0A5K7ZNA5</accession>
<gene>
    <name evidence="2" type="ORF">DSCW_50740</name>
</gene>
<dbReference type="Pfam" id="PF00535">
    <property type="entry name" value="Glycos_transf_2"/>
    <property type="match status" value="1"/>
</dbReference>
<proteinExistence type="predicted"/>